<organism evidence="2 3">
    <name type="scientific">Trichobilharzia regenti</name>
    <name type="common">Nasal bird schistosome</name>
    <dbReference type="NCBI Taxonomy" id="157069"/>
    <lineage>
        <taxon>Eukaryota</taxon>
        <taxon>Metazoa</taxon>
        <taxon>Spiralia</taxon>
        <taxon>Lophotrochozoa</taxon>
        <taxon>Platyhelminthes</taxon>
        <taxon>Trematoda</taxon>
        <taxon>Digenea</taxon>
        <taxon>Strigeidida</taxon>
        <taxon>Schistosomatoidea</taxon>
        <taxon>Schistosomatidae</taxon>
        <taxon>Trichobilharzia</taxon>
    </lineage>
</organism>
<sequence>MICSCCFQNQNANSEPSANPVDENVEDGDILQEIGNAQYTLDFLRQVVQRSTMMANDDLTHDESPPPYEDFNKYPKLSKSESSTHSCPSKTCIQQPQQITNINCEQFVNSAAPAEITGAHWIEPFPKPQGDPPPAVFDWLRNRFGSFRQSLLSRLSFRSSHLTGSSLTNSRNHSITPSFMLTTDVIRSSTMDQSELSTSESTTASSVAEAAPAFPILSTPNEMNESSSSTSNTSSVTHESDAQNVTESSISLSNINNAEQIQSSNMSKPTRILVIHENNVKQASSHQTNLPEDNSDPSDDDDDDDNSSHSMTHTCTDSCRMQNLIVQNLNNEKESSSSVT</sequence>
<name>A0AA85JLA5_TRIRE</name>
<feature type="region of interest" description="Disordered" evidence="1">
    <location>
        <begin position="57"/>
        <end position="87"/>
    </location>
</feature>
<dbReference type="WBParaSite" id="TREG1_43340.3">
    <property type="protein sequence ID" value="TREG1_43340.3"/>
    <property type="gene ID" value="TREG1_43340"/>
</dbReference>
<dbReference type="AlphaFoldDB" id="A0AA85JLA5"/>
<feature type="region of interest" description="Disordered" evidence="1">
    <location>
        <begin position="190"/>
        <end position="247"/>
    </location>
</feature>
<evidence type="ECO:0000313" key="3">
    <source>
        <dbReference type="WBParaSite" id="TREG1_43340.3"/>
    </source>
</evidence>
<reference evidence="3" key="2">
    <citation type="submission" date="2023-11" db="UniProtKB">
        <authorList>
            <consortium name="WormBaseParasite"/>
        </authorList>
    </citation>
    <scope>IDENTIFICATION</scope>
</reference>
<dbReference type="Proteomes" id="UP000050795">
    <property type="component" value="Unassembled WGS sequence"/>
</dbReference>
<accession>A0AA85JLA5</accession>
<feature type="region of interest" description="Disordered" evidence="1">
    <location>
        <begin position="280"/>
        <end position="318"/>
    </location>
</feature>
<reference evidence="2" key="1">
    <citation type="submission" date="2022-06" db="EMBL/GenBank/DDBJ databases">
        <authorList>
            <person name="Berger JAMES D."/>
            <person name="Berger JAMES D."/>
        </authorList>
    </citation>
    <scope>NUCLEOTIDE SEQUENCE [LARGE SCALE GENOMIC DNA]</scope>
</reference>
<protein>
    <submittedName>
        <fullName evidence="3">Uncharacterized protein</fullName>
    </submittedName>
</protein>
<feature type="compositionally biased region" description="Polar residues" evidence="1">
    <location>
        <begin position="280"/>
        <end position="292"/>
    </location>
</feature>
<feature type="compositionally biased region" description="Low complexity" evidence="1">
    <location>
        <begin position="194"/>
        <end position="237"/>
    </location>
</feature>
<evidence type="ECO:0000256" key="1">
    <source>
        <dbReference type="SAM" id="MobiDB-lite"/>
    </source>
</evidence>
<keyword evidence="2" id="KW-1185">Reference proteome</keyword>
<evidence type="ECO:0000313" key="2">
    <source>
        <dbReference type="Proteomes" id="UP000050795"/>
    </source>
</evidence>
<feature type="compositionally biased region" description="Acidic residues" evidence="1">
    <location>
        <begin position="293"/>
        <end position="305"/>
    </location>
</feature>
<feature type="compositionally biased region" description="Polar residues" evidence="1">
    <location>
        <begin position="309"/>
        <end position="318"/>
    </location>
</feature>
<proteinExistence type="predicted"/>